<dbReference type="GO" id="GO:0005737">
    <property type="term" value="C:cytoplasm"/>
    <property type="evidence" value="ECO:0007669"/>
    <property type="project" value="TreeGrafter"/>
</dbReference>
<dbReference type="Proteomes" id="UP001203297">
    <property type="component" value="Unassembled WGS sequence"/>
</dbReference>
<keyword evidence="4" id="KW-1185">Reference proteome</keyword>
<dbReference type="AlphaFoldDB" id="A0AAD4MCI6"/>
<accession>A0AAD4MCI6</accession>
<evidence type="ECO:0000259" key="2">
    <source>
        <dbReference type="Pfam" id="PF10354"/>
    </source>
</evidence>
<feature type="coiled-coil region" evidence="1">
    <location>
        <begin position="1"/>
        <end position="28"/>
    </location>
</feature>
<dbReference type="Pfam" id="PF10354">
    <property type="entry name" value="BMT5-like"/>
    <property type="match status" value="1"/>
</dbReference>
<dbReference type="PANTHER" id="PTHR11538:SF26">
    <property type="entry name" value="FERREDOXIN-FOLD ANTICODON-BINDING DOMAIN-CONTAINING PROTEIN 1"/>
    <property type="match status" value="1"/>
</dbReference>
<dbReference type="EMBL" id="WTXG01000001">
    <property type="protein sequence ID" value="KAI0307623.1"/>
    <property type="molecule type" value="Genomic_DNA"/>
</dbReference>
<name>A0AAD4MCI6_9AGAM</name>
<protein>
    <recommendedName>
        <fullName evidence="2">25S rRNA (uridine-N(3))-methyltransferase BMT5-like domain-containing protein</fullName>
    </recommendedName>
</protein>
<proteinExistence type="predicted"/>
<dbReference type="GO" id="GO:0070042">
    <property type="term" value="F:rRNA (uridine-N3-)-methyltransferase activity"/>
    <property type="evidence" value="ECO:0007669"/>
    <property type="project" value="InterPro"/>
</dbReference>
<reference evidence="3" key="1">
    <citation type="journal article" date="2022" name="New Phytol.">
        <title>Evolutionary transition to the ectomycorrhizal habit in the genomes of a hyperdiverse lineage of mushroom-forming fungi.</title>
        <authorList>
            <person name="Looney B."/>
            <person name="Miyauchi S."/>
            <person name="Morin E."/>
            <person name="Drula E."/>
            <person name="Courty P.E."/>
            <person name="Kohler A."/>
            <person name="Kuo A."/>
            <person name="LaButti K."/>
            <person name="Pangilinan J."/>
            <person name="Lipzen A."/>
            <person name="Riley R."/>
            <person name="Andreopoulos W."/>
            <person name="He G."/>
            <person name="Johnson J."/>
            <person name="Nolan M."/>
            <person name="Tritt A."/>
            <person name="Barry K.W."/>
            <person name="Grigoriev I.V."/>
            <person name="Nagy L.G."/>
            <person name="Hibbett D."/>
            <person name="Henrissat B."/>
            <person name="Matheny P.B."/>
            <person name="Labbe J."/>
            <person name="Martin F.M."/>
        </authorList>
    </citation>
    <scope>NUCLEOTIDE SEQUENCE</scope>
    <source>
        <strain evidence="3">BPL690</strain>
    </source>
</reference>
<gene>
    <name evidence="3" type="ORF">B0F90DRAFT_1675363</name>
</gene>
<keyword evidence="1" id="KW-0175">Coiled coil</keyword>
<evidence type="ECO:0000313" key="3">
    <source>
        <dbReference type="EMBL" id="KAI0307623.1"/>
    </source>
</evidence>
<organism evidence="3 4">
    <name type="scientific">Multifurca ochricompacta</name>
    <dbReference type="NCBI Taxonomy" id="376703"/>
    <lineage>
        <taxon>Eukaryota</taxon>
        <taxon>Fungi</taxon>
        <taxon>Dikarya</taxon>
        <taxon>Basidiomycota</taxon>
        <taxon>Agaricomycotina</taxon>
        <taxon>Agaricomycetes</taxon>
        <taxon>Russulales</taxon>
        <taxon>Russulaceae</taxon>
        <taxon>Multifurca</taxon>
    </lineage>
</organism>
<sequence>MAKIKRTKKSLKAALSSTQARLNKNKKQAEGAAAQTLIQRAKGAGIKVKGTAKSRRSIIPFKASDKILLIGEGNFSFSVALLQHPPPLLEHLPPANITATTYDTEEGCYAKYPDAELYVHLLREKGARVLFGVDATKLEKTSALKGNAFDRIVWNFPHAGEYSGTQLDEKS</sequence>
<feature type="domain" description="25S rRNA (uridine-N(3))-methyltransferase BMT5-like" evidence="2">
    <location>
        <begin position="68"/>
        <end position="163"/>
    </location>
</feature>
<dbReference type="GO" id="GO:0070475">
    <property type="term" value="P:rRNA base methylation"/>
    <property type="evidence" value="ECO:0007669"/>
    <property type="project" value="InterPro"/>
</dbReference>
<dbReference type="PANTHER" id="PTHR11538">
    <property type="entry name" value="PHENYLALANYL-TRNA SYNTHETASE"/>
    <property type="match status" value="1"/>
</dbReference>
<dbReference type="InterPro" id="IPR019446">
    <property type="entry name" value="BMT5-like"/>
</dbReference>
<comment type="caution">
    <text evidence="3">The sequence shown here is derived from an EMBL/GenBank/DDBJ whole genome shotgun (WGS) entry which is preliminary data.</text>
</comment>
<evidence type="ECO:0000256" key="1">
    <source>
        <dbReference type="SAM" id="Coils"/>
    </source>
</evidence>
<evidence type="ECO:0000313" key="4">
    <source>
        <dbReference type="Proteomes" id="UP001203297"/>
    </source>
</evidence>